<dbReference type="PANTHER" id="PTHR38394:SF1">
    <property type="entry name" value="NEUROFILAMENT LIGHT PROTEIN"/>
    <property type="match status" value="1"/>
</dbReference>
<keyword evidence="6 9" id="KW-0472">Membrane</keyword>
<evidence type="ECO:0000256" key="2">
    <source>
        <dbReference type="ARBA" id="ARBA00022448"/>
    </source>
</evidence>
<feature type="domain" description="Amino acid transporter transmembrane" evidence="10">
    <location>
        <begin position="3"/>
        <end position="198"/>
    </location>
</feature>
<feature type="compositionally biased region" description="Low complexity" evidence="8">
    <location>
        <begin position="194"/>
        <end position="212"/>
    </location>
</feature>
<keyword evidence="7" id="KW-0175">Coiled coil</keyword>
<dbReference type="EMBL" id="VIEB01000153">
    <property type="protein sequence ID" value="TQE03505.1"/>
    <property type="molecule type" value="Genomic_DNA"/>
</dbReference>
<dbReference type="STRING" id="106549.A0A540MXI0"/>
<sequence>VFFFVTYYASTLLSACYRSGDPVIGKRNYTYTDAVRSNLGGFKVKICGFVQYSNLFGVAIGYTIASSISMVAIKRSNCFYKNGDTAPCHVNSNPYMIAFGVAEIIFSQIPDFDQLWWLSIVAVVMSFTYSSIGLGLGIAKVVETGTIKGSMTGIDIGAVTETQKIWRSFQALGDIAFAYSYSLILIEIQDTIKSPASKPTPPATTSRQNSSTSRRKKRAAGLRIGYARDSYSSSRADDPDLDDDSLPYTSTSISTSPVVPTSTPSSDSTPPPPPPPPVSLSVSEPEPVPVEVVVNDKEAPPELRLDQSKALVADKLSQARQLAASISAARKESIAKRRAAADHLNSASVNEANLEKQLEEACEAEDFDTAQRLSDSLAAAQSQKQVLLAALRDAEAECDAVDTKMHQVLQSQITAEEECASLLQRFATDASNDADLVLQTAEAHSSKETEEWLSSTEALHAKKMELEIESRIIDDTGLVLDSSIDTLVEDDKREKECLCKKKDVLMDELEKLLALVKQKDQEIAQNDRDIKQVEERIDLALSGFQDMQSSIQAKSSNLQAALSRINVESEALSTKKTEIDAFLTQEQEREAKLRELARASTEEAEAYQQVAALRKTLMSSILKSREDNITLAKTEEELSKDVQMLQQDVSASRASLQELSSKKSSIQQDIASSKQKMIFIDKRIPELEAEKKVAATARNFKEAARLAAEAKSLNVEKEGIQNDMEKAILELEKLEQEIKETVNRLQETEGHILSKEKELATARFQRLLLISGIAKAEREAALELGNLEEANLLLAEAEAADSEANKLQPLYDLKVEEVERLPKQFISVELISNLGRKQLEELAASVQPSQG</sequence>
<feature type="compositionally biased region" description="Pro residues" evidence="8">
    <location>
        <begin position="269"/>
        <end position="278"/>
    </location>
</feature>
<comment type="caution">
    <text evidence="11">The sequence shown here is derived from an EMBL/GenBank/DDBJ whole genome shotgun (WGS) entry which is preliminary data.</text>
</comment>
<evidence type="ECO:0000256" key="8">
    <source>
        <dbReference type="SAM" id="MobiDB-lite"/>
    </source>
</evidence>
<keyword evidence="4" id="KW-0029">Amino-acid transport</keyword>
<feature type="transmembrane region" description="Helical" evidence="9">
    <location>
        <begin position="115"/>
        <end position="138"/>
    </location>
</feature>
<evidence type="ECO:0000256" key="6">
    <source>
        <dbReference type="ARBA" id="ARBA00023136"/>
    </source>
</evidence>
<evidence type="ECO:0000256" key="9">
    <source>
        <dbReference type="SAM" id="Phobius"/>
    </source>
</evidence>
<accession>A0A540MXI0</accession>
<dbReference type="GO" id="GO:0016020">
    <property type="term" value="C:membrane"/>
    <property type="evidence" value="ECO:0007669"/>
    <property type="project" value="UniProtKB-SubCell"/>
</dbReference>
<keyword evidence="5 9" id="KW-1133">Transmembrane helix</keyword>
<dbReference type="Proteomes" id="UP000315295">
    <property type="component" value="Unassembled WGS sequence"/>
</dbReference>
<feature type="compositionally biased region" description="Low complexity" evidence="8">
    <location>
        <begin position="246"/>
        <end position="268"/>
    </location>
</feature>
<keyword evidence="3 9" id="KW-0812">Transmembrane</keyword>
<evidence type="ECO:0000256" key="5">
    <source>
        <dbReference type="ARBA" id="ARBA00022989"/>
    </source>
</evidence>
<organism evidence="11 12">
    <name type="scientific">Malus baccata</name>
    <name type="common">Siberian crab apple</name>
    <name type="synonym">Pyrus baccata</name>
    <dbReference type="NCBI Taxonomy" id="106549"/>
    <lineage>
        <taxon>Eukaryota</taxon>
        <taxon>Viridiplantae</taxon>
        <taxon>Streptophyta</taxon>
        <taxon>Embryophyta</taxon>
        <taxon>Tracheophyta</taxon>
        <taxon>Spermatophyta</taxon>
        <taxon>Magnoliopsida</taxon>
        <taxon>eudicotyledons</taxon>
        <taxon>Gunneridae</taxon>
        <taxon>Pentapetalae</taxon>
        <taxon>rosids</taxon>
        <taxon>fabids</taxon>
        <taxon>Rosales</taxon>
        <taxon>Rosaceae</taxon>
        <taxon>Amygdaloideae</taxon>
        <taxon>Maleae</taxon>
        <taxon>Malus</taxon>
    </lineage>
</organism>
<name>A0A540MXI0_MALBA</name>
<evidence type="ECO:0000313" key="12">
    <source>
        <dbReference type="Proteomes" id="UP000315295"/>
    </source>
</evidence>
<feature type="transmembrane region" description="Helical" evidence="9">
    <location>
        <begin position="52"/>
        <end position="73"/>
    </location>
</feature>
<dbReference type="InterPro" id="IPR013057">
    <property type="entry name" value="AA_transpt_TM"/>
</dbReference>
<evidence type="ECO:0000256" key="3">
    <source>
        <dbReference type="ARBA" id="ARBA00022692"/>
    </source>
</evidence>
<feature type="non-terminal residue" evidence="11">
    <location>
        <position position="1"/>
    </location>
</feature>
<keyword evidence="12" id="KW-1185">Reference proteome</keyword>
<feature type="coiled-coil region" evidence="7">
    <location>
        <begin position="344"/>
        <end position="397"/>
    </location>
</feature>
<dbReference type="GO" id="GO:0006865">
    <property type="term" value="P:amino acid transport"/>
    <property type="evidence" value="ECO:0007669"/>
    <property type="project" value="UniProtKB-KW"/>
</dbReference>
<gene>
    <name evidence="11" type="ORF">C1H46_010820</name>
</gene>
<dbReference type="AlphaFoldDB" id="A0A540MXI0"/>
<evidence type="ECO:0000256" key="4">
    <source>
        <dbReference type="ARBA" id="ARBA00022970"/>
    </source>
</evidence>
<comment type="subcellular location">
    <subcellularLocation>
        <location evidence="1">Membrane</location>
    </subcellularLocation>
</comment>
<evidence type="ECO:0000256" key="1">
    <source>
        <dbReference type="ARBA" id="ARBA00004370"/>
    </source>
</evidence>
<dbReference type="Pfam" id="PF01490">
    <property type="entry name" value="Aa_trans"/>
    <property type="match status" value="1"/>
</dbReference>
<proteinExistence type="predicted"/>
<protein>
    <recommendedName>
        <fullName evidence="10">Amino acid transporter transmembrane domain-containing protein</fullName>
    </recommendedName>
</protein>
<evidence type="ECO:0000313" key="11">
    <source>
        <dbReference type="EMBL" id="TQE03505.1"/>
    </source>
</evidence>
<feature type="region of interest" description="Disordered" evidence="8">
    <location>
        <begin position="194"/>
        <end position="284"/>
    </location>
</feature>
<evidence type="ECO:0000259" key="10">
    <source>
        <dbReference type="Pfam" id="PF01490"/>
    </source>
</evidence>
<evidence type="ECO:0000256" key="7">
    <source>
        <dbReference type="SAM" id="Coils"/>
    </source>
</evidence>
<keyword evidence="2" id="KW-0813">Transport</keyword>
<feature type="coiled-coil region" evidence="7">
    <location>
        <begin position="703"/>
        <end position="793"/>
    </location>
</feature>
<feature type="coiled-coil region" evidence="7">
    <location>
        <begin position="502"/>
        <end position="536"/>
    </location>
</feature>
<reference evidence="11 12" key="1">
    <citation type="journal article" date="2019" name="G3 (Bethesda)">
        <title>Sequencing of a Wild Apple (Malus baccata) Genome Unravels the Differences Between Cultivated and Wild Apple Species Regarding Disease Resistance and Cold Tolerance.</title>
        <authorList>
            <person name="Chen X."/>
        </authorList>
    </citation>
    <scope>NUCLEOTIDE SEQUENCE [LARGE SCALE GENOMIC DNA]</scope>
    <source>
        <strain evidence="12">cv. Shandingzi</strain>
        <tissue evidence="11">Leaves</tissue>
    </source>
</reference>
<dbReference type="PANTHER" id="PTHR38394">
    <property type="entry name" value="NEUROFILAMENT LIGHT PROTEIN"/>
    <property type="match status" value="1"/>
</dbReference>